<evidence type="ECO:0000313" key="16">
    <source>
        <dbReference type="Proteomes" id="UP000322667"/>
    </source>
</evidence>
<feature type="signal peptide" evidence="13">
    <location>
        <begin position="1"/>
        <end position="26"/>
    </location>
</feature>
<evidence type="ECO:0000256" key="11">
    <source>
        <dbReference type="ARBA" id="ARBA00023180"/>
    </source>
</evidence>
<dbReference type="Pfam" id="PF00560">
    <property type="entry name" value="LRR_1"/>
    <property type="match status" value="6"/>
</dbReference>
<keyword evidence="5 12" id="KW-0812">Transmembrane</keyword>
<dbReference type="PRINTS" id="PR00019">
    <property type="entry name" value="LEURICHRPT"/>
</dbReference>
<dbReference type="SUPFAM" id="SSF52058">
    <property type="entry name" value="L domain-like"/>
    <property type="match status" value="2"/>
</dbReference>
<proteinExistence type="inferred from homology"/>
<evidence type="ECO:0000256" key="4">
    <source>
        <dbReference type="ARBA" id="ARBA00022614"/>
    </source>
</evidence>
<dbReference type="SMART" id="SM00369">
    <property type="entry name" value="LRR_TYP"/>
    <property type="match status" value="15"/>
</dbReference>
<dbReference type="Pfam" id="PF08263">
    <property type="entry name" value="LRRNT_2"/>
    <property type="match status" value="1"/>
</dbReference>
<dbReference type="FunFam" id="3.80.10.10:FF:000041">
    <property type="entry name" value="LRR receptor-like serine/threonine-protein kinase ERECTA"/>
    <property type="match status" value="1"/>
</dbReference>
<dbReference type="PANTHER" id="PTHR48065:SF5">
    <property type="entry name" value="RECEPTOR-LIKE PROTEIN CF-9 HOMOLOG"/>
    <property type="match status" value="1"/>
</dbReference>
<keyword evidence="4" id="KW-0433">Leucine-rich repeat</keyword>
<dbReference type="AlphaFoldDB" id="A0A5D2M5M2"/>
<keyword evidence="9 12" id="KW-0472">Membrane</keyword>
<dbReference type="Pfam" id="PF13855">
    <property type="entry name" value="LRR_8"/>
    <property type="match status" value="2"/>
</dbReference>
<evidence type="ECO:0000256" key="13">
    <source>
        <dbReference type="SAM" id="SignalP"/>
    </source>
</evidence>
<comment type="subcellular location">
    <subcellularLocation>
        <location evidence="1">Cell membrane</location>
        <topology evidence="1">Single-pass type I membrane protein</topology>
    </subcellularLocation>
</comment>
<keyword evidence="11" id="KW-0325">Glycoprotein</keyword>
<dbReference type="InterPro" id="IPR003591">
    <property type="entry name" value="Leu-rich_rpt_typical-subtyp"/>
</dbReference>
<dbReference type="InterPro" id="IPR013210">
    <property type="entry name" value="LRR_N_plant-typ"/>
</dbReference>
<dbReference type="Proteomes" id="UP000322667">
    <property type="component" value="Chromosome D01"/>
</dbReference>
<evidence type="ECO:0000256" key="12">
    <source>
        <dbReference type="SAM" id="Phobius"/>
    </source>
</evidence>
<keyword evidence="8 12" id="KW-1133">Transmembrane helix</keyword>
<dbReference type="InterPro" id="IPR032675">
    <property type="entry name" value="LRR_dom_sf"/>
</dbReference>
<keyword evidence="16" id="KW-1185">Reference proteome</keyword>
<dbReference type="Pfam" id="PF13516">
    <property type="entry name" value="LRR_6"/>
    <property type="match status" value="1"/>
</dbReference>
<dbReference type="GO" id="GO:0005886">
    <property type="term" value="C:plasma membrane"/>
    <property type="evidence" value="ECO:0007669"/>
    <property type="project" value="UniProtKB-SubCell"/>
</dbReference>
<dbReference type="SMART" id="SM00365">
    <property type="entry name" value="LRR_SD22"/>
    <property type="match status" value="6"/>
</dbReference>
<evidence type="ECO:0000313" key="15">
    <source>
        <dbReference type="EMBL" id="TYH86641.1"/>
    </source>
</evidence>
<keyword evidence="10" id="KW-0675">Receptor</keyword>
<evidence type="ECO:0000259" key="14">
    <source>
        <dbReference type="Pfam" id="PF08263"/>
    </source>
</evidence>
<evidence type="ECO:0000256" key="2">
    <source>
        <dbReference type="ARBA" id="ARBA00009592"/>
    </source>
</evidence>
<dbReference type="SUPFAM" id="SSF52047">
    <property type="entry name" value="RNI-like"/>
    <property type="match status" value="1"/>
</dbReference>
<evidence type="ECO:0000256" key="6">
    <source>
        <dbReference type="ARBA" id="ARBA00022729"/>
    </source>
</evidence>
<name>A0A5D2M5M2_GOSTO</name>
<evidence type="ECO:0000256" key="9">
    <source>
        <dbReference type="ARBA" id="ARBA00023136"/>
    </source>
</evidence>
<dbReference type="Gene3D" id="3.80.10.10">
    <property type="entry name" value="Ribonuclease Inhibitor"/>
    <property type="match status" value="4"/>
</dbReference>
<feature type="transmembrane region" description="Helical" evidence="12">
    <location>
        <begin position="930"/>
        <end position="954"/>
    </location>
</feature>
<feature type="domain" description="Leucine-rich repeat-containing N-terminal plant-type" evidence="14">
    <location>
        <begin position="42"/>
        <end position="88"/>
    </location>
</feature>
<evidence type="ECO:0000256" key="1">
    <source>
        <dbReference type="ARBA" id="ARBA00004251"/>
    </source>
</evidence>
<evidence type="ECO:0000256" key="7">
    <source>
        <dbReference type="ARBA" id="ARBA00022737"/>
    </source>
</evidence>
<dbReference type="InterPro" id="IPR001611">
    <property type="entry name" value="Leu-rich_rpt"/>
</dbReference>
<evidence type="ECO:0000256" key="5">
    <source>
        <dbReference type="ARBA" id="ARBA00022692"/>
    </source>
</evidence>
<evidence type="ECO:0000256" key="3">
    <source>
        <dbReference type="ARBA" id="ARBA00022475"/>
    </source>
</evidence>
<gene>
    <name evidence="15" type="ORF">ES332_D01G058600v1</name>
</gene>
<keyword evidence="3" id="KW-1003">Cell membrane</keyword>
<reference evidence="15 16" key="1">
    <citation type="submission" date="2019-07" db="EMBL/GenBank/DDBJ databases">
        <title>WGS assembly of Gossypium tomentosum.</title>
        <authorList>
            <person name="Chen Z.J."/>
            <person name="Sreedasyam A."/>
            <person name="Ando A."/>
            <person name="Song Q."/>
            <person name="De L."/>
            <person name="Hulse-Kemp A."/>
            <person name="Ding M."/>
            <person name="Ye W."/>
            <person name="Kirkbride R."/>
            <person name="Jenkins J."/>
            <person name="Plott C."/>
            <person name="Lovell J."/>
            <person name="Lin Y.-M."/>
            <person name="Vaughn R."/>
            <person name="Liu B."/>
            <person name="Li W."/>
            <person name="Simpson S."/>
            <person name="Scheffler B."/>
            <person name="Saski C."/>
            <person name="Grover C."/>
            <person name="Hu G."/>
            <person name="Conover J."/>
            <person name="Carlson J."/>
            <person name="Shu S."/>
            <person name="Boston L."/>
            <person name="Williams M."/>
            <person name="Peterson D."/>
            <person name="Mcgee K."/>
            <person name="Jones D."/>
            <person name="Wendel J."/>
            <person name="Stelly D."/>
            <person name="Grimwood J."/>
            <person name="Schmutz J."/>
        </authorList>
    </citation>
    <scope>NUCLEOTIDE SEQUENCE [LARGE SCALE GENOMIC DNA]</scope>
    <source>
        <strain evidence="15">7179.01</strain>
    </source>
</reference>
<dbReference type="PANTHER" id="PTHR48065">
    <property type="entry name" value="OS10G0469600 PROTEIN"/>
    <property type="match status" value="1"/>
</dbReference>
<protein>
    <recommendedName>
        <fullName evidence="14">Leucine-rich repeat-containing N-terminal plant-type domain-containing protein</fullName>
    </recommendedName>
</protein>
<accession>A0A5D2M5M2</accession>
<feature type="chain" id="PRO_5022866333" description="Leucine-rich repeat-containing N-terminal plant-type domain-containing protein" evidence="13">
    <location>
        <begin position="27"/>
        <end position="986"/>
    </location>
</feature>
<evidence type="ECO:0000256" key="10">
    <source>
        <dbReference type="ARBA" id="ARBA00023170"/>
    </source>
</evidence>
<evidence type="ECO:0000256" key="8">
    <source>
        <dbReference type="ARBA" id="ARBA00022989"/>
    </source>
</evidence>
<keyword evidence="7" id="KW-0677">Repeat</keyword>
<organism evidence="15 16">
    <name type="scientific">Gossypium tomentosum</name>
    <name type="common">Hawaiian cotton</name>
    <name type="synonym">Gossypium sandvicense</name>
    <dbReference type="NCBI Taxonomy" id="34277"/>
    <lineage>
        <taxon>Eukaryota</taxon>
        <taxon>Viridiplantae</taxon>
        <taxon>Streptophyta</taxon>
        <taxon>Embryophyta</taxon>
        <taxon>Tracheophyta</taxon>
        <taxon>Spermatophyta</taxon>
        <taxon>Magnoliopsida</taxon>
        <taxon>eudicotyledons</taxon>
        <taxon>Gunneridae</taxon>
        <taxon>Pentapetalae</taxon>
        <taxon>rosids</taxon>
        <taxon>malvids</taxon>
        <taxon>Malvales</taxon>
        <taxon>Malvaceae</taxon>
        <taxon>Malvoideae</taxon>
        <taxon>Gossypium</taxon>
    </lineage>
</organism>
<dbReference type="FunFam" id="3.80.10.10:FF:000213">
    <property type="entry name" value="Tyrosine-sulfated glycopeptide receptor 1"/>
    <property type="match status" value="1"/>
</dbReference>
<keyword evidence="6 13" id="KW-0732">Signal</keyword>
<dbReference type="EMBL" id="CM017623">
    <property type="protein sequence ID" value="TYH86641.1"/>
    <property type="molecule type" value="Genomic_DNA"/>
</dbReference>
<dbReference type="PROSITE" id="PS51450">
    <property type="entry name" value="LRR"/>
    <property type="match status" value="3"/>
</dbReference>
<comment type="similarity">
    <text evidence="2">Belongs to the RLP family.</text>
</comment>
<sequence length="986" mass="110009">MRDFIKFRKIHRLILVLFLLSNTICSLSLSSSSLNRTPICLPNDKSALLQFKNTMSIDDSFSDITYYPKTNSWNERTDCCSWEGVSCDKATGQVIGLDLSCSLLVGSLPPNTSLFHLQGLKRLNLAHNNFNESSIPFGLSQLVSLKDLNLSFSFFSGLIPSDISFLTKLTSLDLSENDQSFDSHSFEKLTRNLSELENLFLDSVNMSDVVPTSFKNLSSSLKQLSLSGCQLQGEFLSEIIQLPYLEYLDLSSNSVTGYLPNSNWSSEIRLLDLSFTDFRGSIPASLANLTKITSLLLYVSNFEGQIPDVFGNLNGLTTLHFFGCNFSGQIPPSIFNLTQLTYLELSSNRLEEYLDLSNNGLTGPINHIQKPNSIRHVYLPNNDIHGEIPSSFFGLVKLTELDLSSNNLSGVIKSDILSKLESLEILDLSSNNFSGVNKFDVLSKLTNLTVVNLANNKLLSLGSDNGVNSTFQKLTILSLSSCNLRQFPSFLRSAKSLSSLDLSHNKIQGPIFKTETEGWGLLSTLDLSHNLLTSLEHLPGKNLVTLDLHSNLLQGPLLVPSPTVEEFLISENKLTGEIPPSVCNLTSLRILDLSKNYLKGIIPPCVGNFSDEIWIINLQRNNFHGKIPDFVDGRYGFFTTIALNGNQLEGLLPRSLVNCSSLAFLNLANNRFIDHFPHWLGVLPNLQVLILRSNRFRGSLDNFTDTSFFSRLQVIDLSGNEFTGSLPPKFFRSLSALEIANYDHPPIHQYCVTMIYPRHCQWSAVDEYKNFVEVTMKRLEIDLDLDKSLTGFTFVDFSNNRFNGQIPEVLGELRALLVLNLSHNSLTGPLPPSLASITALESLDLSSNKLSGRIPSELTKLTFLAVMNLSQNNFVGPIPVGNQFNTFDNDSYSGNLDLCGFPLSKKCGNNEEPKSPTSMVVEGEGSTIPFIWKLVMMGYSCGVVLGLSTGYIVFTTGRPWWFVRMVERDWQRNFTRWIRKIGRKRN</sequence>